<comment type="caution">
    <text evidence="1">The sequence shown here is derived from an EMBL/GenBank/DDBJ whole genome shotgun (WGS) entry which is preliminary data.</text>
</comment>
<organism evidence="1 2">
    <name type="scientific">Hibiscus sabdariffa</name>
    <name type="common">roselle</name>
    <dbReference type="NCBI Taxonomy" id="183260"/>
    <lineage>
        <taxon>Eukaryota</taxon>
        <taxon>Viridiplantae</taxon>
        <taxon>Streptophyta</taxon>
        <taxon>Embryophyta</taxon>
        <taxon>Tracheophyta</taxon>
        <taxon>Spermatophyta</taxon>
        <taxon>Magnoliopsida</taxon>
        <taxon>eudicotyledons</taxon>
        <taxon>Gunneridae</taxon>
        <taxon>Pentapetalae</taxon>
        <taxon>rosids</taxon>
        <taxon>malvids</taxon>
        <taxon>Malvales</taxon>
        <taxon>Malvaceae</taxon>
        <taxon>Malvoideae</taxon>
        <taxon>Hibiscus</taxon>
    </lineage>
</organism>
<protein>
    <submittedName>
        <fullName evidence="1">Uncharacterized protein</fullName>
    </submittedName>
</protein>
<keyword evidence="2" id="KW-1185">Reference proteome</keyword>
<sequence length="76" mass="8097">MKGFSVLGEGTGPMALVLDEEWDGVGRWCKIKGEMTLDGGFVFEKGCSISGRMEWLGGSALVIGVDRKALAAMMRG</sequence>
<gene>
    <name evidence="1" type="ORF">V6N12_062584</name>
</gene>
<name>A0ABR2F9A3_9ROSI</name>
<evidence type="ECO:0000313" key="1">
    <source>
        <dbReference type="EMBL" id="KAK8574907.1"/>
    </source>
</evidence>
<reference evidence="1 2" key="1">
    <citation type="journal article" date="2024" name="G3 (Bethesda)">
        <title>Genome assembly of Hibiscus sabdariffa L. provides insights into metabolisms of medicinal natural products.</title>
        <authorList>
            <person name="Kim T."/>
        </authorList>
    </citation>
    <scope>NUCLEOTIDE SEQUENCE [LARGE SCALE GENOMIC DNA]</scope>
    <source>
        <strain evidence="1">TK-2024</strain>
        <tissue evidence="1">Old leaves</tissue>
    </source>
</reference>
<evidence type="ECO:0000313" key="2">
    <source>
        <dbReference type="Proteomes" id="UP001472677"/>
    </source>
</evidence>
<accession>A0ABR2F9A3</accession>
<dbReference type="EMBL" id="JBBPBM010000007">
    <property type="protein sequence ID" value="KAK8574907.1"/>
    <property type="molecule type" value="Genomic_DNA"/>
</dbReference>
<dbReference type="Proteomes" id="UP001472677">
    <property type="component" value="Unassembled WGS sequence"/>
</dbReference>
<proteinExistence type="predicted"/>